<accession>A0A7V2B2Q9</accession>
<reference evidence="3" key="1">
    <citation type="journal article" date="2020" name="mSystems">
        <title>Genome- and Community-Level Interaction Insights into Carbon Utilization and Element Cycling Functions of Hydrothermarchaeota in Hydrothermal Sediment.</title>
        <authorList>
            <person name="Zhou Z."/>
            <person name="Liu Y."/>
            <person name="Xu W."/>
            <person name="Pan J."/>
            <person name="Luo Z.H."/>
            <person name="Li M."/>
        </authorList>
    </citation>
    <scope>NUCLEOTIDE SEQUENCE [LARGE SCALE GENOMIC DNA]</scope>
    <source>
        <strain evidence="3">SpSt-143</strain>
    </source>
</reference>
<evidence type="ECO:0000313" key="3">
    <source>
        <dbReference type="EMBL" id="HER97226.1"/>
    </source>
</evidence>
<evidence type="ECO:0000256" key="1">
    <source>
        <dbReference type="ARBA" id="ARBA00006484"/>
    </source>
</evidence>
<dbReference type="EMBL" id="DSGB01000007">
    <property type="protein sequence ID" value="HER97226.1"/>
    <property type="molecule type" value="Genomic_DNA"/>
</dbReference>
<gene>
    <name evidence="3" type="ORF">ENO59_12105</name>
</gene>
<dbReference type="FunFam" id="3.40.50.720:FF:000240">
    <property type="entry name" value="SDR family oxidoreductase"/>
    <property type="match status" value="1"/>
</dbReference>
<dbReference type="InterPro" id="IPR036291">
    <property type="entry name" value="NAD(P)-bd_dom_sf"/>
</dbReference>
<dbReference type="NCBIfam" id="NF006132">
    <property type="entry name" value="PRK08277.1"/>
    <property type="match status" value="1"/>
</dbReference>
<dbReference type="SUPFAM" id="SSF51735">
    <property type="entry name" value="NAD(P)-binding Rossmann-fold domains"/>
    <property type="match status" value="1"/>
</dbReference>
<dbReference type="PANTHER" id="PTHR42760">
    <property type="entry name" value="SHORT-CHAIN DEHYDROGENASES/REDUCTASES FAMILY MEMBER"/>
    <property type="match status" value="1"/>
</dbReference>
<dbReference type="PANTHER" id="PTHR42760:SF115">
    <property type="entry name" value="3-OXOACYL-[ACYL-CARRIER-PROTEIN] REDUCTASE FABG"/>
    <property type="match status" value="1"/>
</dbReference>
<proteinExistence type="inferred from homology"/>
<protein>
    <submittedName>
        <fullName evidence="3">SDR family oxidoreductase</fullName>
    </submittedName>
</protein>
<dbReference type="PRINTS" id="PR00081">
    <property type="entry name" value="GDHRDH"/>
</dbReference>
<comment type="similarity">
    <text evidence="1">Belongs to the short-chain dehydrogenases/reductases (SDR) family.</text>
</comment>
<dbReference type="PRINTS" id="PR00080">
    <property type="entry name" value="SDRFAMILY"/>
</dbReference>
<keyword evidence="2" id="KW-0560">Oxidoreductase</keyword>
<sequence>MMMHPALTQQFDLSGRVALVTGGSGALGRAMARGLALAGARVALLARRPEKLEAAVAEILQNGGEALALSGDVLDQKALERAREVLLQHWGRLDILVNSAGGNVPEATLHPGQNIFSLTEAAFRAVIDLNLMGTILPTLVFGEVMARQRQGVIVNISSMAATRVLTRVVGYSAAKAAVENFTRWMAVELARTYGEGLRVNAIAPGFFLGEQNRHLLVHEDGSLTERGQAILAHTPMGRFGEADDLIGTLIWLCSDASRFVTGVVVPVDGGFSIFTGI</sequence>
<dbReference type="Pfam" id="PF13561">
    <property type="entry name" value="adh_short_C2"/>
    <property type="match status" value="1"/>
</dbReference>
<organism evidence="3">
    <name type="scientific">Rhodothermus marinus</name>
    <name type="common">Rhodothermus obamensis</name>
    <dbReference type="NCBI Taxonomy" id="29549"/>
    <lineage>
        <taxon>Bacteria</taxon>
        <taxon>Pseudomonadati</taxon>
        <taxon>Rhodothermota</taxon>
        <taxon>Rhodothermia</taxon>
        <taxon>Rhodothermales</taxon>
        <taxon>Rhodothermaceae</taxon>
        <taxon>Rhodothermus</taxon>
    </lineage>
</organism>
<dbReference type="AlphaFoldDB" id="A0A7V2B2Q9"/>
<dbReference type="InterPro" id="IPR002347">
    <property type="entry name" value="SDR_fam"/>
</dbReference>
<dbReference type="Gene3D" id="3.40.50.720">
    <property type="entry name" value="NAD(P)-binding Rossmann-like Domain"/>
    <property type="match status" value="1"/>
</dbReference>
<comment type="caution">
    <text evidence="3">The sequence shown here is derived from an EMBL/GenBank/DDBJ whole genome shotgun (WGS) entry which is preliminary data.</text>
</comment>
<name>A0A7V2B2Q9_RHOMR</name>
<dbReference type="PROSITE" id="PS00061">
    <property type="entry name" value="ADH_SHORT"/>
    <property type="match status" value="1"/>
</dbReference>
<dbReference type="GO" id="GO:0016616">
    <property type="term" value="F:oxidoreductase activity, acting on the CH-OH group of donors, NAD or NADP as acceptor"/>
    <property type="evidence" value="ECO:0007669"/>
    <property type="project" value="UniProtKB-ARBA"/>
</dbReference>
<evidence type="ECO:0000256" key="2">
    <source>
        <dbReference type="ARBA" id="ARBA00023002"/>
    </source>
</evidence>
<dbReference type="GO" id="GO:0005975">
    <property type="term" value="P:carbohydrate metabolic process"/>
    <property type="evidence" value="ECO:0007669"/>
    <property type="project" value="UniProtKB-ARBA"/>
</dbReference>
<dbReference type="InterPro" id="IPR020904">
    <property type="entry name" value="Sc_DH/Rdtase_CS"/>
</dbReference>